<evidence type="ECO:0000313" key="16">
    <source>
        <dbReference type="Proteomes" id="UP000291020"/>
    </source>
</evidence>
<protein>
    <recommendedName>
        <fullName evidence="14">C2H2-type domain-containing protein</fullName>
    </recommendedName>
</protein>
<feature type="domain" description="C2H2-type" evidence="14">
    <location>
        <begin position="138"/>
        <end position="165"/>
    </location>
</feature>
<dbReference type="PROSITE" id="PS00028">
    <property type="entry name" value="ZINC_FINGER_C2H2_1"/>
    <property type="match status" value="2"/>
</dbReference>
<name>A0A452I8Z0_9SAUR</name>
<evidence type="ECO:0000256" key="6">
    <source>
        <dbReference type="ARBA" id="ARBA00022771"/>
    </source>
</evidence>
<dbReference type="SUPFAM" id="SSF57667">
    <property type="entry name" value="beta-beta-alpha zinc fingers"/>
    <property type="match status" value="3"/>
</dbReference>
<keyword evidence="11" id="KW-0539">Nucleus</keyword>
<dbReference type="GO" id="GO:0008270">
    <property type="term" value="F:zinc ion binding"/>
    <property type="evidence" value="ECO:0007669"/>
    <property type="project" value="UniProtKB-KW"/>
</dbReference>
<evidence type="ECO:0000256" key="12">
    <source>
        <dbReference type="PROSITE-ProRule" id="PRU00042"/>
    </source>
</evidence>
<keyword evidence="10" id="KW-0804">Transcription</keyword>
<evidence type="ECO:0000256" key="4">
    <source>
        <dbReference type="ARBA" id="ARBA00022723"/>
    </source>
</evidence>
<evidence type="ECO:0000256" key="7">
    <source>
        <dbReference type="ARBA" id="ARBA00022833"/>
    </source>
</evidence>
<accession>A0A452I8Z0</accession>
<evidence type="ECO:0000256" key="5">
    <source>
        <dbReference type="ARBA" id="ARBA00022737"/>
    </source>
</evidence>
<reference evidence="15" key="3">
    <citation type="submission" date="2025-09" db="UniProtKB">
        <authorList>
            <consortium name="Ensembl"/>
        </authorList>
    </citation>
    <scope>IDENTIFICATION</scope>
</reference>
<dbReference type="InterPro" id="IPR036236">
    <property type="entry name" value="Znf_C2H2_sf"/>
</dbReference>
<dbReference type="Gene3D" id="3.30.160.60">
    <property type="entry name" value="Classic Zinc Finger"/>
    <property type="match status" value="4"/>
</dbReference>
<keyword evidence="4" id="KW-0479">Metal-binding</keyword>
<evidence type="ECO:0000256" key="11">
    <source>
        <dbReference type="ARBA" id="ARBA00023242"/>
    </source>
</evidence>
<dbReference type="InterPro" id="IPR013087">
    <property type="entry name" value="Znf_C2H2_type"/>
</dbReference>
<feature type="domain" description="C2H2-type" evidence="14">
    <location>
        <begin position="194"/>
        <end position="217"/>
    </location>
</feature>
<evidence type="ECO:0000313" key="15">
    <source>
        <dbReference type="Ensembl" id="ENSGAGP00000024123.1"/>
    </source>
</evidence>
<dbReference type="PANTHER" id="PTHR24393">
    <property type="entry name" value="ZINC FINGER PROTEIN"/>
    <property type="match status" value="1"/>
</dbReference>
<comment type="similarity">
    <text evidence="3">Belongs to the krueppel C2H2-type zinc-finger protein family.</text>
</comment>
<evidence type="ECO:0000256" key="13">
    <source>
        <dbReference type="SAM" id="MobiDB-lite"/>
    </source>
</evidence>
<dbReference type="PROSITE" id="PS50157">
    <property type="entry name" value="ZINC_FINGER_C2H2_2"/>
    <property type="match status" value="4"/>
</dbReference>
<keyword evidence="8" id="KW-0805">Transcription regulation</keyword>
<comment type="function">
    <text evidence="1">May be involved in transcriptional regulation.</text>
</comment>
<dbReference type="GO" id="GO:0000978">
    <property type="term" value="F:RNA polymerase II cis-regulatory region sequence-specific DNA binding"/>
    <property type="evidence" value="ECO:0007669"/>
    <property type="project" value="TreeGrafter"/>
</dbReference>
<feature type="domain" description="C2H2-type" evidence="14">
    <location>
        <begin position="216"/>
        <end position="243"/>
    </location>
</feature>
<dbReference type="FunFam" id="3.30.160.60:FF:000176">
    <property type="entry name" value="zinc finger protein 70"/>
    <property type="match status" value="1"/>
</dbReference>
<comment type="subcellular location">
    <subcellularLocation>
        <location evidence="2">Nucleus</location>
    </subcellularLocation>
</comment>
<evidence type="ECO:0000256" key="3">
    <source>
        <dbReference type="ARBA" id="ARBA00006991"/>
    </source>
</evidence>
<evidence type="ECO:0000259" key="14">
    <source>
        <dbReference type="PROSITE" id="PS50157"/>
    </source>
</evidence>
<keyword evidence="9" id="KW-0238">DNA-binding</keyword>
<dbReference type="Ensembl" id="ENSGAGT00000027470.1">
    <property type="protein sequence ID" value="ENSGAGP00000024123.1"/>
    <property type="gene ID" value="ENSGAGG00000017640.1"/>
</dbReference>
<dbReference type="SMART" id="SM00355">
    <property type="entry name" value="ZnF_C2H2"/>
    <property type="match status" value="4"/>
</dbReference>
<evidence type="ECO:0000256" key="2">
    <source>
        <dbReference type="ARBA" id="ARBA00004123"/>
    </source>
</evidence>
<dbReference type="GO" id="GO:0005634">
    <property type="term" value="C:nucleus"/>
    <property type="evidence" value="ECO:0007669"/>
    <property type="project" value="UniProtKB-SubCell"/>
</dbReference>
<keyword evidence="7" id="KW-0862">Zinc</keyword>
<dbReference type="GO" id="GO:0001228">
    <property type="term" value="F:DNA-binding transcription activator activity, RNA polymerase II-specific"/>
    <property type="evidence" value="ECO:0007669"/>
    <property type="project" value="TreeGrafter"/>
</dbReference>
<organism evidence="15 16">
    <name type="scientific">Gopherus agassizii</name>
    <name type="common">Agassiz's desert tortoise</name>
    <dbReference type="NCBI Taxonomy" id="38772"/>
    <lineage>
        <taxon>Eukaryota</taxon>
        <taxon>Metazoa</taxon>
        <taxon>Chordata</taxon>
        <taxon>Craniata</taxon>
        <taxon>Vertebrata</taxon>
        <taxon>Euteleostomi</taxon>
        <taxon>Archelosauria</taxon>
        <taxon>Testudinata</taxon>
        <taxon>Testudines</taxon>
        <taxon>Cryptodira</taxon>
        <taxon>Durocryptodira</taxon>
        <taxon>Testudinoidea</taxon>
        <taxon>Testudinidae</taxon>
        <taxon>Gopherus</taxon>
    </lineage>
</organism>
<dbReference type="FunFam" id="3.30.160.60:FF:001158">
    <property type="entry name" value="zinc finger protein 22"/>
    <property type="match status" value="1"/>
</dbReference>
<keyword evidence="5" id="KW-0677">Repeat</keyword>
<evidence type="ECO:0000256" key="9">
    <source>
        <dbReference type="ARBA" id="ARBA00023125"/>
    </source>
</evidence>
<feature type="domain" description="C2H2-type" evidence="14">
    <location>
        <begin position="166"/>
        <end position="193"/>
    </location>
</feature>
<dbReference type="FunFam" id="3.30.160.60:FF:001239">
    <property type="entry name" value="Zinc finger protein 615"/>
    <property type="match status" value="1"/>
</dbReference>
<evidence type="ECO:0000256" key="10">
    <source>
        <dbReference type="ARBA" id="ARBA00023163"/>
    </source>
</evidence>
<keyword evidence="16" id="KW-1185">Reference proteome</keyword>
<keyword evidence="6 12" id="KW-0863">Zinc-finger</keyword>
<reference evidence="16" key="1">
    <citation type="journal article" date="2017" name="PLoS ONE">
        <title>The Agassiz's desert tortoise genome provides a resource for the conservation of a threatened species.</title>
        <authorList>
            <person name="Tollis M."/>
            <person name="DeNardo D.F."/>
            <person name="Cornelius J.A."/>
            <person name="Dolby G.A."/>
            <person name="Edwards T."/>
            <person name="Henen B.T."/>
            <person name="Karl A.E."/>
            <person name="Murphy R.W."/>
            <person name="Kusumi K."/>
        </authorList>
    </citation>
    <scope>NUCLEOTIDE SEQUENCE [LARGE SCALE GENOMIC DNA]</scope>
</reference>
<dbReference type="Proteomes" id="UP000291020">
    <property type="component" value="Unassembled WGS sequence"/>
</dbReference>
<evidence type="ECO:0000256" key="8">
    <source>
        <dbReference type="ARBA" id="ARBA00023015"/>
    </source>
</evidence>
<dbReference type="PANTHER" id="PTHR24393:SF100">
    <property type="entry name" value="ZINC FINGER PROTEIN-RELATED"/>
    <property type="match status" value="1"/>
</dbReference>
<evidence type="ECO:0000256" key="1">
    <source>
        <dbReference type="ARBA" id="ARBA00003767"/>
    </source>
</evidence>
<reference evidence="15" key="2">
    <citation type="submission" date="2025-08" db="UniProtKB">
        <authorList>
            <consortium name="Ensembl"/>
        </authorList>
    </citation>
    <scope>IDENTIFICATION</scope>
</reference>
<feature type="region of interest" description="Disordered" evidence="13">
    <location>
        <begin position="67"/>
        <end position="93"/>
    </location>
</feature>
<sequence>MGPRSLRLREKSAPESCPVRFDLSHTYFGLFIPLSIPVSEISFLSGAGSDLCLDSICLPSGVRMVSENEETPQQEAAEQVEPHGTLSGRPKGNVSGSCALPEKAKACGTQQRPEENFSSHSDFITHECGKSFNGKTPYTCSECGKSFNRHSQLITHCRIHTGEKPYPCSECGKCFSRTSALITHRRIHTGEMPYTCSECGKSFNQSSNLISHQRSYTCSACGKSFNQRSFPIRHQKIQMGENCKKCLD</sequence>
<proteinExistence type="inferred from homology"/>
<dbReference type="AlphaFoldDB" id="A0A452I8Z0"/>
<dbReference type="Pfam" id="PF00096">
    <property type="entry name" value="zf-C2H2"/>
    <property type="match status" value="3"/>
</dbReference>